<feature type="compositionally biased region" description="Low complexity" evidence="1">
    <location>
        <begin position="15"/>
        <end position="42"/>
    </location>
</feature>
<reference evidence="2" key="1">
    <citation type="submission" date="2023-10" db="EMBL/GenBank/DDBJ databases">
        <title>Genome assembly of Pristionchus species.</title>
        <authorList>
            <person name="Yoshida K."/>
            <person name="Sommer R.J."/>
        </authorList>
    </citation>
    <scope>NUCLEOTIDE SEQUENCE</scope>
    <source>
        <strain evidence="2">RS5133</strain>
    </source>
</reference>
<sequence>MMEKLEEKREKKAYSASEASASLTSETSLASSTGVSSATGTSTFSPLVSSSFTSLFFLDHSGFAFPFAFCNLEIMSRTFSFLTVLRLLRKSALFAFFPDSAIFLNLLSYLETF</sequence>
<feature type="non-terminal residue" evidence="2">
    <location>
        <position position="113"/>
    </location>
</feature>
<dbReference type="Proteomes" id="UP001432322">
    <property type="component" value="Unassembled WGS sequence"/>
</dbReference>
<organism evidence="2 3">
    <name type="scientific">Pristionchus fissidentatus</name>
    <dbReference type="NCBI Taxonomy" id="1538716"/>
    <lineage>
        <taxon>Eukaryota</taxon>
        <taxon>Metazoa</taxon>
        <taxon>Ecdysozoa</taxon>
        <taxon>Nematoda</taxon>
        <taxon>Chromadorea</taxon>
        <taxon>Rhabditida</taxon>
        <taxon>Rhabditina</taxon>
        <taxon>Diplogasteromorpha</taxon>
        <taxon>Diplogasteroidea</taxon>
        <taxon>Neodiplogasteridae</taxon>
        <taxon>Pristionchus</taxon>
    </lineage>
</organism>
<evidence type="ECO:0000313" key="2">
    <source>
        <dbReference type="EMBL" id="GMT36154.1"/>
    </source>
</evidence>
<proteinExistence type="predicted"/>
<feature type="region of interest" description="Disordered" evidence="1">
    <location>
        <begin position="1"/>
        <end position="42"/>
    </location>
</feature>
<name>A0AAV5WVC9_9BILA</name>
<evidence type="ECO:0000313" key="3">
    <source>
        <dbReference type="Proteomes" id="UP001432322"/>
    </source>
</evidence>
<gene>
    <name evidence="2" type="ORF">PFISCL1PPCAC_27451</name>
</gene>
<keyword evidence="3" id="KW-1185">Reference proteome</keyword>
<dbReference type="AlphaFoldDB" id="A0AAV5WVC9"/>
<comment type="caution">
    <text evidence="2">The sequence shown here is derived from an EMBL/GenBank/DDBJ whole genome shotgun (WGS) entry which is preliminary data.</text>
</comment>
<feature type="compositionally biased region" description="Basic and acidic residues" evidence="1">
    <location>
        <begin position="1"/>
        <end position="13"/>
    </location>
</feature>
<protein>
    <submittedName>
        <fullName evidence="2">Uncharacterized protein</fullName>
    </submittedName>
</protein>
<evidence type="ECO:0000256" key="1">
    <source>
        <dbReference type="SAM" id="MobiDB-lite"/>
    </source>
</evidence>
<accession>A0AAV5WVC9</accession>
<dbReference type="EMBL" id="BTSY01000007">
    <property type="protein sequence ID" value="GMT36154.1"/>
    <property type="molecule type" value="Genomic_DNA"/>
</dbReference>